<keyword evidence="3" id="KW-1185">Reference proteome</keyword>
<organism evidence="2 3">
    <name type="scientific">Datura stramonium</name>
    <name type="common">Jimsonweed</name>
    <name type="synonym">Common thornapple</name>
    <dbReference type="NCBI Taxonomy" id="4076"/>
    <lineage>
        <taxon>Eukaryota</taxon>
        <taxon>Viridiplantae</taxon>
        <taxon>Streptophyta</taxon>
        <taxon>Embryophyta</taxon>
        <taxon>Tracheophyta</taxon>
        <taxon>Spermatophyta</taxon>
        <taxon>Magnoliopsida</taxon>
        <taxon>eudicotyledons</taxon>
        <taxon>Gunneridae</taxon>
        <taxon>Pentapetalae</taxon>
        <taxon>asterids</taxon>
        <taxon>lamiids</taxon>
        <taxon>Solanales</taxon>
        <taxon>Solanaceae</taxon>
        <taxon>Solanoideae</taxon>
        <taxon>Datureae</taxon>
        <taxon>Datura</taxon>
    </lineage>
</organism>
<feature type="non-terminal residue" evidence="2">
    <location>
        <position position="66"/>
    </location>
</feature>
<dbReference type="Proteomes" id="UP000823775">
    <property type="component" value="Unassembled WGS sequence"/>
</dbReference>
<evidence type="ECO:0000313" key="2">
    <source>
        <dbReference type="EMBL" id="MCD9644321.1"/>
    </source>
</evidence>
<sequence>MQPARDKLKSLCCIVEVLESEVSTLRKEVAALSGPLSTSNPKPPEPIVVFAQPEAPRGPQDDWWVG</sequence>
<evidence type="ECO:0000256" key="1">
    <source>
        <dbReference type="SAM" id="MobiDB-lite"/>
    </source>
</evidence>
<proteinExistence type="predicted"/>
<protein>
    <submittedName>
        <fullName evidence="2">Uncharacterized protein</fullName>
    </submittedName>
</protein>
<name>A0ABS8VAT0_DATST</name>
<gene>
    <name evidence="2" type="ORF">HAX54_032506</name>
</gene>
<evidence type="ECO:0000313" key="3">
    <source>
        <dbReference type="Proteomes" id="UP000823775"/>
    </source>
</evidence>
<comment type="caution">
    <text evidence="2">The sequence shown here is derived from an EMBL/GenBank/DDBJ whole genome shotgun (WGS) entry which is preliminary data.</text>
</comment>
<feature type="region of interest" description="Disordered" evidence="1">
    <location>
        <begin position="32"/>
        <end position="66"/>
    </location>
</feature>
<dbReference type="EMBL" id="JACEIK010004123">
    <property type="protein sequence ID" value="MCD9644321.1"/>
    <property type="molecule type" value="Genomic_DNA"/>
</dbReference>
<reference evidence="2 3" key="1">
    <citation type="journal article" date="2021" name="BMC Genomics">
        <title>Datura genome reveals duplications of psychoactive alkaloid biosynthetic genes and high mutation rate following tissue culture.</title>
        <authorList>
            <person name="Rajewski A."/>
            <person name="Carter-House D."/>
            <person name="Stajich J."/>
            <person name="Litt A."/>
        </authorList>
    </citation>
    <scope>NUCLEOTIDE SEQUENCE [LARGE SCALE GENOMIC DNA]</scope>
    <source>
        <strain evidence="2">AR-01</strain>
    </source>
</reference>
<accession>A0ABS8VAT0</accession>